<dbReference type="PANTHER" id="PTHR11802">
    <property type="entry name" value="SERINE PROTEASE FAMILY S10 SERINE CARBOXYPEPTIDASE"/>
    <property type="match status" value="1"/>
</dbReference>
<keyword evidence="9" id="KW-1185">Reference proteome</keyword>
<keyword evidence="5 7" id="KW-0378">Hydrolase</keyword>
<keyword evidence="6" id="KW-0325">Glycoprotein</keyword>
<dbReference type="PROSITE" id="PS00560">
    <property type="entry name" value="CARBOXYPEPT_SER_HIS"/>
    <property type="match status" value="1"/>
</dbReference>
<dbReference type="Pfam" id="PF00450">
    <property type="entry name" value="Peptidase_S10"/>
    <property type="match status" value="1"/>
</dbReference>
<protein>
    <recommendedName>
        <fullName evidence="7">Carboxypeptidase</fullName>
        <ecNumber evidence="7">3.4.16.-</ecNumber>
    </recommendedName>
</protein>
<dbReference type="InterPro" id="IPR029058">
    <property type="entry name" value="AB_hydrolase_fold"/>
</dbReference>
<evidence type="ECO:0000256" key="1">
    <source>
        <dbReference type="ARBA" id="ARBA00009431"/>
    </source>
</evidence>
<dbReference type="EMBL" id="CADCXU010033633">
    <property type="protein sequence ID" value="CAB0018990.1"/>
    <property type="molecule type" value="Genomic_DNA"/>
</dbReference>
<keyword evidence="4 7" id="KW-0732">Signal</keyword>
<evidence type="ECO:0000256" key="5">
    <source>
        <dbReference type="ARBA" id="ARBA00022801"/>
    </source>
</evidence>
<dbReference type="Proteomes" id="UP000479000">
    <property type="component" value="Unassembled WGS sequence"/>
</dbReference>
<name>A0A6H5HR22_9HEMI</name>
<feature type="signal peptide" evidence="7">
    <location>
        <begin position="1"/>
        <end position="22"/>
    </location>
</feature>
<evidence type="ECO:0000256" key="4">
    <source>
        <dbReference type="ARBA" id="ARBA00022729"/>
    </source>
</evidence>
<dbReference type="AlphaFoldDB" id="A0A6H5HR22"/>
<evidence type="ECO:0000313" key="9">
    <source>
        <dbReference type="Proteomes" id="UP000479000"/>
    </source>
</evidence>
<evidence type="ECO:0000256" key="3">
    <source>
        <dbReference type="ARBA" id="ARBA00022670"/>
    </source>
</evidence>
<gene>
    <name evidence="8" type="ORF">NTEN_LOCUS22702</name>
</gene>
<dbReference type="GO" id="GO:0006508">
    <property type="term" value="P:proteolysis"/>
    <property type="evidence" value="ECO:0007669"/>
    <property type="project" value="UniProtKB-KW"/>
</dbReference>
<dbReference type="SUPFAM" id="SSF53474">
    <property type="entry name" value="alpha/beta-Hydrolases"/>
    <property type="match status" value="1"/>
</dbReference>
<proteinExistence type="inferred from homology"/>
<comment type="similarity">
    <text evidence="1 7">Belongs to the peptidase S10 family.</text>
</comment>
<dbReference type="InterPro" id="IPR018202">
    <property type="entry name" value="Ser_caboxypep_ser_AS"/>
</dbReference>
<dbReference type="Gene3D" id="3.40.50.1820">
    <property type="entry name" value="alpha/beta hydrolase"/>
    <property type="match status" value="1"/>
</dbReference>
<sequence>MTGCIVCELVLLLLTLVSHSDASASKKLCGNPLFLTPLIERGEVERARECASVPSMIKGEGVTSYAGFFTVNGTYNSNLYFWFFPSETDERNAPVAIWLQGGPGGSSLFALFKENGPLVITSTLEVKKRKYYWSKNINLIYFDNPVGTGFSFTDNDAGYAKNEEDVARNLYAALRQFFIVFPEYQKNEFYITGESYAGKYIPALGHKIHAENPRSEIKINLVGLAIGDGWVDPVHMMVYSKYLYQHGLIDTATAAKMRRIEKKTVQLIKRGKFHAANQHWNRILGTMLSNQAGPIDVYDFLKLGSDNWPDKISLEFFNRSSVREDVHVGNLTFHDGNKVYAKLFNDMPKSVAPWLVEMMENYRVLLYSGELDIIVAYPLTTNFVKQLQWSGSKDYGSAKRKLWFVDNELAGYSTNVGNFTQLLVRNAGHMVPWQQPRWAWDMITRFTRNVPLSSSGLKRTEDHLPNSGVRLP</sequence>
<dbReference type="PROSITE" id="PS00131">
    <property type="entry name" value="CARBOXYPEPT_SER_SER"/>
    <property type="match status" value="1"/>
</dbReference>
<dbReference type="PRINTS" id="PR00724">
    <property type="entry name" value="CRBOXYPTASEC"/>
</dbReference>
<evidence type="ECO:0000313" key="8">
    <source>
        <dbReference type="EMBL" id="CAB0018990.1"/>
    </source>
</evidence>
<dbReference type="InterPro" id="IPR001563">
    <property type="entry name" value="Peptidase_S10"/>
</dbReference>
<dbReference type="PANTHER" id="PTHR11802:SF472">
    <property type="entry name" value="SERINE CARBOXYPEPTIDASE CPVL-RELATED"/>
    <property type="match status" value="1"/>
</dbReference>
<evidence type="ECO:0000256" key="2">
    <source>
        <dbReference type="ARBA" id="ARBA00022645"/>
    </source>
</evidence>
<accession>A0A6H5HR22</accession>
<dbReference type="GO" id="GO:0004185">
    <property type="term" value="F:serine-type carboxypeptidase activity"/>
    <property type="evidence" value="ECO:0007669"/>
    <property type="project" value="UniProtKB-UniRule"/>
</dbReference>
<organism evidence="8 9">
    <name type="scientific">Nesidiocoris tenuis</name>
    <dbReference type="NCBI Taxonomy" id="355587"/>
    <lineage>
        <taxon>Eukaryota</taxon>
        <taxon>Metazoa</taxon>
        <taxon>Ecdysozoa</taxon>
        <taxon>Arthropoda</taxon>
        <taxon>Hexapoda</taxon>
        <taxon>Insecta</taxon>
        <taxon>Pterygota</taxon>
        <taxon>Neoptera</taxon>
        <taxon>Paraneoptera</taxon>
        <taxon>Hemiptera</taxon>
        <taxon>Heteroptera</taxon>
        <taxon>Panheteroptera</taxon>
        <taxon>Cimicomorpha</taxon>
        <taxon>Miridae</taxon>
        <taxon>Dicyphina</taxon>
        <taxon>Nesidiocoris</taxon>
    </lineage>
</organism>
<evidence type="ECO:0000256" key="6">
    <source>
        <dbReference type="ARBA" id="ARBA00023180"/>
    </source>
</evidence>
<feature type="chain" id="PRO_5026374202" description="Carboxypeptidase" evidence="7">
    <location>
        <begin position="23"/>
        <end position="472"/>
    </location>
</feature>
<dbReference type="InterPro" id="IPR033124">
    <property type="entry name" value="Ser_caboxypep_his_AS"/>
</dbReference>
<evidence type="ECO:0000256" key="7">
    <source>
        <dbReference type="RuleBase" id="RU361156"/>
    </source>
</evidence>
<keyword evidence="3 7" id="KW-0645">Protease</keyword>
<dbReference type="EC" id="3.4.16.-" evidence="7"/>
<reference evidence="8 9" key="1">
    <citation type="submission" date="2020-02" db="EMBL/GenBank/DDBJ databases">
        <authorList>
            <person name="Ferguson B K."/>
        </authorList>
    </citation>
    <scope>NUCLEOTIDE SEQUENCE [LARGE SCALE GENOMIC DNA]</scope>
</reference>
<keyword evidence="2 7" id="KW-0121">Carboxypeptidase</keyword>
<dbReference type="FunFam" id="3.40.50.1820:FF:000096">
    <property type="entry name" value="Carboxypeptidase vitellogenic-like"/>
    <property type="match status" value="1"/>
</dbReference>
<dbReference type="OrthoDB" id="443318at2759"/>